<dbReference type="Proteomes" id="UP000287330">
    <property type="component" value="Unassembled WGS sequence"/>
</dbReference>
<dbReference type="InterPro" id="IPR051056">
    <property type="entry name" value="Glycosyl_Hydrolase_73"/>
</dbReference>
<dbReference type="PRINTS" id="PR01002">
    <property type="entry name" value="FLGFLGJ"/>
</dbReference>
<evidence type="ECO:0000259" key="13">
    <source>
        <dbReference type="SMART" id="SM00047"/>
    </source>
</evidence>
<comment type="function">
    <text evidence="1">Flagellum-specific muramidase which hydrolyzes the peptidoglycan layer to assemble the rod structure in the periplasmic space.</text>
</comment>
<dbReference type="RefSeq" id="WP_110574322.1">
    <property type="nucleotide sequence ID" value="NZ_PIPV01000005.1"/>
</dbReference>
<dbReference type="PANTHER" id="PTHR33308:SF9">
    <property type="entry name" value="PEPTIDOGLYCAN HYDROLASE FLGJ"/>
    <property type="match status" value="1"/>
</dbReference>
<dbReference type="GO" id="GO:0071973">
    <property type="term" value="P:bacterial-type flagellum-dependent cell motility"/>
    <property type="evidence" value="ECO:0007669"/>
    <property type="project" value="TreeGrafter"/>
</dbReference>
<dbReference type="GO" id="GO:0071555">
    <property type="term" value="P:cell wall organization"/>
    <property type="evidence" value="ECO:0007669"/>
    <property type="project" value="UniProtKB-KW"/>
</dbReference>
<keyword evidence="9" id="KW-0326">Glycosidase</keyword>
<evidence type="ECO:0000256" key="2">
    <source>
        <dbReference type="ARBA" id="ARBA00004418"/>
    </source>
</evidence>
<dbReference type="EMBL" id="PIPV01000005">
    <property type="protein sequence ID" value="RUO53788.1"/>
    <property type="molecule type" value="Genomic_DNA"/>
</dbReference>
<keyword evidence="8 14" id="KW-0378">Hydrolase</keyword>
<feature type="region of interest" description="Disordered" evidence="12">
    <location>
        <begin position="119"/>
        <end position="146"/>
    </location>
</feature>
<dbReference type="GO" id="GO:0016798">
    <property type="term" value="F:hydrolase activity, acting on glycosyl bonds"/>
    <property type="evidence" value="ECO:0007669"/>
    <property type="project" value="UniProtKB-KW"/>
</dbReference>
<evidence type="ECO:0000256" key="4">
    <source>
        <dbReference type="ARBA" id="ARBA00007974"/>
    </source>
</evidence>
<dbReference type="AlphaFoldDB" id="A0A432XYG3"/>
<dbReference type="NCBIfam" id="TIGR02541">
    <property type="entry name" value="flagell_FlgJ"/>
    <property type="match status" value="1"/>
</dbReference>
<comment type="similarity">
    <text evidence="4">In the C-terminal section; belongs to the glycosyl hydrolase 73 family.</text>
</comment>
<evidence type="ECO:0000256" key="8">
    <source>
        <dbReference type="ARBA" id="ARBA00022801"/>
    </source>
</evidence>
<comment type="caution">
    <text evidence="14">The sequence shown here is derived from an EMBL/GenBank/DDBJ whole genome shotgun (WGS) entry which is preliminary data.</text>
</comment>
<protein>
    <recommendedName>
        <fullName evidence="5">Peptidoglycan hydrolase FlgJ</fullName>
    </recommendedName>
    <alternativeName>
        <fullName evidence="11">Muramidase FlgJ</fullName>
    </alternativeName>
</protein>
<gene>
    <name evidence="14" type="ORF">CWE25_07820</name>
</gene>
<evidence type="ECO:0000256" key="7">
    <source>
        <dbReference type="ARBA" id="ARBA00022795"/>
    </source>
</evidence>
<dbReference type="InterPro" id="IPR013377">
    <property type="entry name" value="FlgJ"/>
</dbReference>
<keyword evidence="14" id="KW-0282">Flagellum</keyword>
<comment type="similarity">
    <text evidence="3">In the N-terminal section; belongs to the FlgJ family.</text>
</comment>
<keyword evidence="14" id="KW-0966">Cell projection</keyword>
<evidence type="ECO:0000313" key="15">
    <source>
        <dbReference type="Proteomes" id="UP000287330"/>
    </source>
</evidence>
<sequence length="343" mass="37853">MSSSLFNTNATRLYDLAPKAQATGSVLDTGSLDSLRQKAFGEDKEKALREAAQQFEAIFLNMVMSSMRKANDVFAEDNPLNSRYTSMYRDMYDQQLTSELSNKGALGLADLMVQQLSPSKGKEQFQRNGGDLGEKRMHSPSKTLSEQGGLPVGLYYGETRVNKVKAGDEVIKFTSPESFVEAIRPSIEKFAAAEGINPDVLIAQAALETGWGQRLIPGQSGGSSNNLFNIKADTRWQGKQSHVSTVEFDGNVAKREKAAFRSYDTLEHSIKDYLSFIQDSPRYQNAMKHAGNAKQFAIELQNAGYATDPSYAQKVAQIVQKVQAMQGTQDLQSAERYQPSLSE</sequence>
<comment type="subcellular location">
    <subcellularLocation>
        <location evidence="2">Periplasm</location>
    </subcellularLocation>
</comment>
<proteinExistence type="inferred from homology"/>
<feature type="domain" description="Mannosyl-glycoprotein endo-beta-N-acetylglucosamidase-like" evidence="13">
    <location>
        <begin position="172"/>
        <end position="329"/>
    </location>
</feature>
<name>A0A432XYG3_9GAMM</name>
<dbReference type="GO" id="GO:0004040">
    <property type="term" value="F:amidase activity"/>
    <property type="evidence" value="ECO:0007669"/>
    <property type="project" value="InterPro"/>
</dbReference>
<dbReference type="OrthoDB" id="289937at2"/>
<keyword evidence="10" id="KW-0961">Cell wall biogenesis/degradation</keyword>
<evidence type="ECO:0000256" key="6">
    <source>
        <dbReference type="ARBA" id="ARBA00022764"/>
    </source>
</evidence>
<evidence type="ECO:0000256" key="9">
    <source>
        <dbReference type="ARBA" id="ARBA00023295"/>
    </source>
</evidence>
<evidence type="ECO:0000256" key="1">
    <source>
        <dbReference type="ARBA" id="ARBA00002954"/>
    </source>
</evidence>
<dbReference type="Pfam" id="PF10135">
    <property type="entry name" value="Rod-binding"/>
    <property type="match status" value="1"/>
</dbReference>
<evidence type="ECO:0000256" key="12">
    <source>
        <dbReference type="SAM" id="MobiDB-lite"/>
    </source>
</evidence>
<keyword evidence="6" id="KW-0574">Periplasm</keyword>
<evidence type="ECO:0000256" key="5">
    <source>
        <dbReference type="ARBA" id="ARBA00013433"/>
    </source>
</evidence>
<dbReference type="Gene3D" id="1.10.530.10">
    <property type="match status" value="1"/>
</dbReference>
<evidence type="ECO:0000256" key="11">
    <source>
        <dbReference type="ARBA" id="ARBA00030835"/>
    </source>
</evidence>
<dbReference type="PANTHER" id="PTHR33308">
    <property type="entry name" value="PEPTIDOGLYCAN HYDROLASE FLGJ"/>
    <property type="match status" value="1"/>
</dbReference>
<evidence type="ECO:0000313" key="14">
    <source>
        <dbReference type="EMBL" id="RUO53788.1"/>
    </source>
</evidence>
<evidence type="ECO:0000256" key="3">
    <source>
        <dbReference type="ARBA" id="ARBA00006880"/>
    </source>
</evidence>
<dbReference type="SMART" id="SM00047">
    <property type="entry name" value="LYZ2"/>
    <property type="match status" value="1"/>
</dbReference>
<reference evidence="15" key="1">
    <citation type="journal article" date="2018" name="Front. Microbiol.">
        <title>Genome-Based Analysis Reveals the Taxonomy and Diversity of the Family Idiomarinaceae.</title>
        <authorList>
            <person name="Liu Y."/>
            <person name="Lai Q."/>
            <person name="Shao Z."/>
        </authorList>
    </citation>
    <scope>NUCLEOTIDE SEQUENCE [LARGE SCALE GENOMIC DNA]</scope>
    <source>
        <strain evidence="15">F23</strain>
    </source>
</reference>
<keyword evidence="7" id="KW-1005">Bacterial flagellum biogenesis</keyword>
<keyword evidence="15" id="KW-1185">Reference proteome</keyword>
<dbReference type="InterPro" id="IPR002901">
    <property type="entry name" value="MGlyc_endo_b_GlcNAc-like_dom"/>
</dbReference>
<organism evidence="14 15">
    <name type="scientific">Idiomarina fontislapidosi</name>
    <dbReference type="NCBI Taxonomy" id="263723"/>
    <lineage>
        <taxon>Bacteria</taxon>
        <taxon>Pseudomonadati</taxon>
        <taxon>Pseudomonadota</taxon>
        <taxon>Gammaproteobacteria</taxon>
        <taxon>Alteromonadales</taxon>
        <taxon>Idiomarinaceae</taxon>
        <taxon>Idiomarina</taxon>
    </lineage>
</organism>
<dbReference type="GO" id="GO:0042597">
    <property type="term" value="C:periplasmic space"/>
    <property type="evidence" value="ECO:0007669"/>
    <property type="project" value="UniProtKB-SubCell"/>
</dbReference>
<accession>A0A432XYG3</accession>
<keyword evidence="14" id="KW-0969">Cilium</keyword>
<dbReference type="InterPro" id="IPR019301">
    <property type="entry name" value="Flagellar_prot_FlgJ_N"/>
</dbReference>
<dbReference type="Gene3D" id="2.10.70.40">
    <property type="entry name" value="peptidoglycan hydrolase"/>
    <property type="match status" value="1"/>
</dbReference>
<dbReference type="GO" id="GO:0044780">
    <property type="term" value="P:bacterial-type flagellum assembly"/>
    <property type="evidence" value="ECO:0007669"/>
    <property type="project" value="InterPro"/>
</dbReference>
<dbReference type="Pfam" id="PF01832">
    <property type="entry name" value="Glucosaminidase"/>
    <property type="match status" value="1"/>
</dbReference>
<evidence type="ECO:0000256" key="10">
    <source>
        <dbReference type="ARBA" id="ARBA00023316"/>
    </source>
</evidence>